<dbReference type="Pfam" id="PF01381">
    <property type="entry name" value="HTH_3"/>
    <property type="match status" value="1"/>
</dbReference>
<keyword evidence="3" id="KW-1185">Reference proteome</keyword>
<accession>A0A326U2Y5</accession>
<dbReference type="InterPro" id="IPR010982">
    <property type="entry name" value="Lambda_DNA-bd_dom_sf"/>
</dbReference>
<comment type="caution">
    <text evidence="2">The sequence shown here is derived from an EMBL/GenBank/DDBJ whole genome shotgun (WGS) entry which is preliminary data.</text>
</comment>
<dbReference type="GO" id="GO:0003677">
    <property type="term" value="F:DNA binding"/>
    <property type="evidence" value="ECO:0007669"/>
    <property type="project" value="UniProtKB-KW"/>
</dbReference>
<dbReference type="Proteomes" id="UP000248806">
    <property type="component" value="Unassembled WGS sequence"/>
</dbReference>
<dbReference type="InterPro" id="IPR001387">
    <property type="entry name" value="Cro/C1-type_HTH"/>
</dbReference>
<dbReference type="EMBL" id="QKUF01000028">
    <property type="protein sequence ID" value="PZW22996.1"/>
    <property type="molecule type" value="Genomic_DNA"/>
</dbReference>
<reference evidence="2 3" key="1">
    <citation type="submission" date="2018-06" db="EMBL/GenBank/DDBJ databases">
        <title>Genomic Encyclopedia of Archaeal and Bacterial Type Strains, Phase II (KMG-II): from individual species to whole genera.</title>
        <authorList>
            <person name="Goeker M."/>
        </authorList>
    </citation>
    <scope>NUCLEOTIDE SEQUENCE [LARGE SCALE GENOMIC DNA]</scope>
    <source>
        <strain evidence="2 3">ATCC BAA-1881</strain>
    </source>
</reference>
<evidence type="ECO:0000313" key="2">
    <source>
        <dbReference type="EMBL" id="PZW22996.1"/>
    </source>
</evidence>
<protein>
    <submittedName>
        <fullName evidence="2">DNA-binding XRE family transcriptional regulator</fullName>
    </submittedName>
</protein>
<dbReference type="RefSeq" id="WP_111325489.1">
    <property type="nucleotide sequence ID" value="NZ_BIFX01000001.1"/>
</dbReference>
<feature type="domain" description="HTH cro/C1-type" evidence="1">
    <location>
        <begin position="13"/>
        <end position="67"/>
    </location>
</feature>
<name>A0A326U2Y5_THEHA</name>
<dbReference type="PROSITE" id="PS50943">
    <property type="entry name" value="HTH_CROC1"/>
    <property type="match status" value="1"/>
</dbReference>
<dbReference type="SUPFAM" id="SSF47413">
    <property type="entry name" value="lambda repressor-like DNA-binding domains"/>
    <property type="match status" value="1"/>
</dbReference>
<keyword evidence="2" id="KW-0238">DNA-binding</keyword>
<dbReference type="CDD" id="cd00093">
    <property type="entry name" value="HTH_XRE"/>
    <property type="match status" value="1"/>
</dbReference>
<gene>
    <name evidence="2" type="ORF">EI42_05208</name>
</gene>
<proteinExistence type="predicted"/>
<dbReference type="SMART" id="SM00530">
    <property type="entry name" value="HTH_XRE"/>
    <property type="match status" value="1"/>
</dbReference>
<dbReference type="OrthoDB" id="9808239at2"/>
<dbReference type="AlphaFoldDB" id="A0A326U2Y5"/>
<sequence length="79" mass="9013">MTSFREHPVYNRIEAVRKEKGISREELAQALDLRYSELGFIETQKVTPGLALALRISAYLGVPVESLFSLTPYQSEWLV</sequence>
<dbReference type="Gene3D" id="1.10.260.40">
    <property type="entry name" value="lambda repressor-like DNA-binding domains"/>
    <property type="match status" value="1"/>
</dbReference>
<evidence type="ECO:0000259" key="1">
    <source>
        <dbReference type="PROSITE" id="PS50943"/>
    </source>
</evidence>
<evidence type="ECO:0000313" key="3">
    <source>
        <dbReference type="Proteomes" id="UP000248806"/>
    </source>
</evidence>
<organism evidence="2 3">
    <name type="scientific">Thermosporothrix hazakensis</name>
    <dbReference type="NCBI Taxonomy" id="644383"/>
    <lineage>
        <taxon>Bacteria</taxon>
        <taxon>Bacillati</taxon>
        <taxon>Chloroflexota</taxon>
        <taxon>Ktedonobacteria</taxon>
        <taxon>Ktedonobacterales</taxon>
        <taxon>Thermosporotrichaceae</taxon>
        <taxon>Thermosporothrix</taxon>
    </lineage>
</organism>